<dbReference type="EMBL" id="GGFK01013559">
    <property type="protein sequence ID" value="MBW46880.1"/>
    <property type="molecule type" value="Transcribed_RNA"/>
</dbReference>
<dbReference type="AlphaFoldDB" id="A0A2M4B1H7"/>
<accession>A0A2M4B1H7</accession>
<organism evidence="1">
    <name type="scientific">Anopheles triannulatus</name>
    <dbReference type="NCBI Taxonomy" id="58253"/>
    <lineage>
        <taxon>Eukaryota</taxon>
        <taxon>Metazoa</taxon>
        <taxon>Ecdysozoa</taxon>
        <taxon>Arthropoda</taxon>
        <taxon>Hexapoda</taxon>
        <taxon>Insecta</taxon>
        <taxon>Pterygota</taxon>
        <taxon>Neoptera</taxon>
        <taxon>Endopterygota</taxon>
        <taxon>Diptera</taxon>
        <taxon>Nematocera</taxon>
        <taxon>Culicoidea</taxon>
        <taxon>Culicidae</taxon>
        <taxon>Anophelinae</taxon>
        <taxon>Anopheles</taxon>
    </lineage>
</organism>
<protein>
    <submittedName>
        <fullName evidence="1">Putative secreted protein</fullName>
    </submittedName>
</protein>
<sequence>MVFPPHLDLRLVVFGQLVALVLPSHHILTQGLLYLHQPQFARFVAAEPLLLPGRITSVVLRSLRAPDTVPERIHQRRARFAGW</sequence>
<reference evidence="1" key="1">
    <citation type="submission" date="2018-01" db="EMBL/GenBank/DDBJ databases">
        <title>An insight into the sialome of Amazonian anophelines.</title>
        <authorList>
            <person name="Ribeiro J.M."/>
            <person name="Scarpassa V."/>
            <person name="Calvo E."/>
        </authorList>
    </citation>
    <scope>NUCLEOTIDE SEQUENCE</scope>
    <source>
        <tissue evidence="1">Salivary glands</tissue>
    </source>
</reference>
<proteinExistence type="predicted"/>
<evidence type="ECO:0000313" key="1">
    <source>
        <dbReference type="EMBL" id="MBW46880.1"/>
    </source>
</evidence>
<name>A0A2M4B1H7_9DIPT</name>